<evidence type="ECO:0000313" key="2">
    <source>
        <dbReference type="EMBL" id="KAJ8959115.1"/>
    </source>
</evidence>
<reference evidence="2" key="1">
    <citation type="journal article" date="2023" name="Insect Mol. Biol.">
        <title>Genome sequencing provides insights into the evolution of gene families encoding plant cell wall-degrading enzymes in longhorned beetles.</title>
        <authorList>
            <person name="Shin N.R."/>
            <person name="Okamura Y."/>
            <person name="Kirsch R."/>
            <person name="Pauchet Y."/>
        </authorList>
    </citation>
    <scope>NUCLEOTIDE SEQUENCE</scope>
    <source>
        <strain evidence="2">AMC_N1</strain>
    </source>
</reference>
<dbReference type="InterPro" id="IPR023631">
    <property type="entry name" value="Amidase_dom"/>
</dbReference>
<dbReference type="PANTHER" id="PTHR43372:SF1">
    <property type="entry name" value="LD38433P"/>
    <property type="match status" value="1"/>
</dbReference>
<dbReference type="EMBL" id="JAPWTK010000014">
    <property type="protein sequence ID" value="KAJ8959115.1"/>
    <property type="molecule type" value="Genomic_DNA"/>
</dbReference>
<feature type="domain" description="Amidase" evidence="1">
    <location>
        <begin position="86"/>
        <end position="502"/>
    </location>
</feature>
<dbReference type="SUPFAM" id="SSF75304">
    <property type="entry name" value="Amidase signature (AS) enzymes"/>
    <property type="match status" value="1"/>
</dbReference>
<dbReference type="Proteomes" id="UP001162162">
    <property type="component" value="Unassembled WGS sequence"/>
</dbReference>
<comment type="caution">
    <text evidence="2">The sequence shown here is derived from an EMBL/GenBank/DDBJ whole genome shotgun (WGS) entry which is preliminary data.</text>
</comment>
<organism evidence="2 3">
    <name type="scientific">Aromia moschata</name>
    <dbReference type="NCBI Taxonomy" id="1265417"/>
    <lineage>
        <taxon>Eukaryota</taxon>
        <taxon>Metazoa</taxon>
        <taxon>Ecdysozoa</taxon>
        <taxon>Arthropoda</taxon>
        <taxon>Hexapoda</taxon>
        <taxon>Insecta</taxon>
        <taxon>Pterygota</taxon>
        <taxon>Neoptera</taxon>
        <taxon>Endopterygota</taxon>
        <taxon>Coleoptera</taxon>
        <taxon>Polyphaga</taxon>
        <taxon>Cucujiformia</taxon>
        <taxon>Chrysomeloidea</taxon>
        <taxon>Cerambycidae</taxon>
        <taxon>Cerambycinae</taxon>
        <taxon>Callichromatini</taxon>
        <taxon>Aromia</taxon>
    </lineage>
</organism>
<accession>A0AAV8Z545</accession>
<dbReference type="Gene3D" id="3.90.1300.10">
    <property type="entry name" value="Amidase signature (AS) domain"/>
    <property type="match status" value="1"/>
</dbReference>
<evidence type="ECO:0000259" key="1">
    <source>
        <dbReference type="Pfam" id="PF01425"/>
    </source>
</evidence>
<keyword evidence="3" id="KW-1185">Reference proteome</keyword>
<dbReference type="AlphaFoldDB" id="A0AAV8Z545"/>
<dbReference type="InterPro" id="IPR052739">
    <property type="entry name" value="FAAH2"/>
</dbReference>
<sequence length="523" mass="58651">MSELQDDKKTSKKNRTNVDCSKLKKIMFSIFLFIRYYVDIIIDKAFGYFYDSKKRMLGKCTNPIVLSSAVSLAKKIRKGELKSEQVVQAFIDRIKEVNPILNAMVDTRFNEALAEARRIDKEIEIGSILDTDFQEKPFLGVPFTTKESTAVKGLSWTFGLPKRRGKKASFDADYVALIKNAGAICLGVSNIPQLNLWQETSNPLYGITNNPYDTTRNVGGSSGGESSILAAGGTAISIGTDIGGSCRIPAYMCGMTFRTGKEEQTIVVAGVLARHSEDIASVLKVLVAENEPKLKLDEPVKVISIRVHYILDPRDPFVSPSRNEMKRTMANAVEYFSRISQVKPKQVEFEGTKYGGRLWKYWMSKESNADFKKDIMNREGQVNSILEILRYFAGGGDYTLATIFNFINGLLPMPNEDWAKKETEKLREQILETLKDDGVLLYPSAPWPASYHHTALLRPWNFNLFAIWNVLKFPVTQVPMGLVNGLPVGIQVVAAPYQDRLCIAVARELEREFGGYVPPFQTS</sequence>
<proteinExistence type="predicted"/>
<evidence type="ECO:0000313" key="3">
    <source>
        <dbReference type="Proteomes" id="UP001162162"/>
    </source>
</evidence>
<dbReference type="GO" id="GO:0012505">
    <property type="term" value="C:endomembrane system"/>
    <property type="evidence" value="ECO:0007669"/>
    <property type="project" value="TreeGrafter"/>
</dbReference>
<dbReference type="InterPro" id="IPR036928">
    <property type="entry name" value="AS_sf"/>
</dbReference>
<name>A0AAV8Z545_9CUCU</name>
<dbReference type="PANTHER" id="PTHR43372">
    <property type="entry name" value="FATTY-ACID AMIDE HYDROLASE"/>
    <property type="match status" value="1"/>
</dbReference>
<gene>
    <name evidence="2" type="ORF">NQ318_022372</name>
</gene>
<dbReference type="Pfam" id="PF01425">
    <property type="entry name" value="Amidase"/>
    <property type="match status" value="1"/>
</dbReference>
<protein>
    <recommendedName>
        <fullName evidence="1">Amidase domain-containing protein</fullName>
    </recommendedName>
</protein>